<evidence type="ECO:0000313" key="2">
    <source>
        <dbReference type="EMBL" id="PSN66688.1"/>
    </source>
</evidence>
<reference evidence="2 3" key="1">
    <citation type="journal article" date="2018" name="Front. Microbiol.">
        <title>Genome-Wide Analysis of Corynespora cassiicola Leaf Fall Disease Putative Effectors.</title>
        <authorList>
            <person name="Lopez D."/>
            <person name="Ribeiro S."/>
            <person name="Label P."/>
            <person name="Fumanal B."/>
            <person name="Venisse J.S."/>
            <person name="Kohler A."/>
            <person name="de Oliveira R.R."/>
            <person name="Labutti K."/>
            <person name="Lipzen A."/>
            <person name="Lail K."/>
            <person name="Bauer D."/>
            <person name="Ohm R.A."/>
            <person name="Barry K.W."/>
            <person name="Spatafora J."/>
            <person name="Grigoriev I.V."/>
            <person name="Martin F.M."/>
            <person name="Pujade-Renaud V."/>
        </authorList>
    </citation>
    <scope>NUCLEOTIDE SEQUENCE [LARGE SCALE GENOMIC DNA]</scope>
    <source>
        <strain evidence="2 3">Philippines</strain>
    </source>
</reference>
<proteinExistence type="predicted"/>
<protein>
    <submittedName>
        <fullName evidence="2">Uncharacterized protein</fullName>
    </submittedName>
</protein>
<name>A0A2T2NNP0_CORCC</name>
<evidence type="ECO:0000256" key="1">
    <source>
        <dbReference type="SAM" id="Phobius"/>
    </source>
</evidence>
<accession>A0A2T2NNP0</accession>
<dbReference type="AlphaFoldDB" id="A0A2T2NNP0"/>
<keyword evidence="1" id="KW-1133">Transmembrane helix</keyword>
<keyword evidence="3" id="KW-1185">Reference proteome</keyword>
<dbReference type="OrthoDB" id="5329749at2759"/>
<dbReference type="Proteomes" id="UP000240883">
    <property type="component" value="Unassembled WGS sequence"/>
</dbReference>
<keyword evidence="1" id="KW-0472">Membrane</keyword>
<gene>
    <name evidence="2" type="ORF">BS50DRAFT_676436</name>
</gene>
<organism evidence="2 3">
    <name type="scientific">Corynespora cassiicola Philippines</name>
    <dbReference type="NCBI Taxonomy" id="1448308"/>
    <lineage>
        <taxon>Eukaryota</taxon>
        <taxon>Fungi</taxon>
        <taxon>Dikarya</taxon>
        <taxon>Ascomycota</taxon>
        <taxon>Pezizomycotina</taxon>
        <taxon>Dothideomycetes</taxon>
        <taxon>Pleosporomycetidae</taxon>
        <taxon>Pleosporales</taxon>
        <taxon>Corynesporascaceae</taxon>
        <taxon>Corynespora</taxon>
    </lineage>
</organism>
<sequence>MDTSTCVSCEKRLSCDDSPLSITSSIIGILTFVGTIEISIQVYFNSIKKAKRDMCHMRDAFQSRMREVRMLIMVIERKFEQALRTSNETSTPLYDGARSRLIEAENLLQQLNSRQWLGKNRLWIRAKFVMRDNLIKKGLEILNVAVKEMRELAYSNLSGITIEPKDHEVTFRNAVMQQLAEIKHEMKSLKETNDGE</sequence>
<evidence type="ECO:0000313" key="3">
    <source>
        <dbReference type="Proteomes" id="UP000240883"/>
    </source>
</evidence>
<dbReference type="EMBL" id="KZ678135">
    <property type="protein sequence ID" value="PSN66688.1"/>
    <property type="molecule type" value="Genomic_DNA"/>
</dbReference>
<feature type="transmembrane region" description="Helical" evidence="1">
    <location>
        <begin position="20"/>
        <end position="44"/>
    </location>
</feature>
<keyword evidence="1" id="KW-0812">Transmembrane</keyword>